<sequence length="67" mass="7621">MIGCFQFNWDTVLRVVMNAVRVAMVVSGTDDYTGRFDNYVKHIAEHKSIGVLESEHPISYVTAWDEA</sequence>
<gene>
    <name evidence="1" type="ORF">E2980_11445</name>
</gene>
<accession>A0A4Y8LY23</accession>
<evidence type="ECO:0000313" key="1">
    <source>
        <dbReference type="EMBL" id="TFE26715.1"/>
    </source>
</evidence>
<dbReference type="AlphaFoldDB" id="A0A4Y8LY23"/>
<proteinExistence type="predicted"/>
<evidence type="ECO:0000313" key="2">
    <source>
        <dbReference type="Proteomes" id="UP000297900"/>
    </source>
</evidence>
<protein>
    <submittedName>
        <fullName evidence="1">Uncharacterized protein</fullName>
    </submittedName>
</protein>
<comment type="caution">
    <text evidence="1">The sequence shown here is derived from an EMBL/GenBank/DDBJ whole genome shotgun (WGS) entry which is preliminary data.</text>
</comment>
<dbReference type="EMBL" id="SOMN01000012">
    <property type="protein sequence ID" value="TFE26715.1"/>
    <property type="molecule type" value="Genomic_DNA"/>
</dbReference>
<dbReference type="RefSeq" id="WP_167747087.1">
    <property type="nucleotide sequence ID" value="NZ_SOMN01000012.1"/>
</dbReference>
<organism evidence="1 2">
    <name type="scientific">Cohnella luojiensis</name>
    <dbReference type="NCBI Taxonomy" id="652876"/>
    <lineage>
        <taxon>Bacteria</taxon>
        <taxon>Bacillati</taxon>
        <taxon>Bacillota</taxon>
        <taxon>Bacilli</taxon>
        <taxon>Bacillales</taxon>
        <taxon>Paenibacillaceae</taxon>
        <taxon>Cohnella</taxon>
    </lineage>
</organism>
<reference evidence="1 2" key="1">
    <citation type="submission" date="2019-03" db="EMBL/GenBank/DDBJ databases">
        <title>Cohnella endophytica sp. nov., a novel endophytic bacterium isolated from bark of Sonneratia apetala.</title>
        <authorList>
            <person name="Tuo L."/>
        </authorList>
    </citation>
    <scope>NUCLEOTIDE SEQUENCE [LARGE SCALE GENOMIC DNA]</scope>
    <source>
        <strain evidence="1 2">CCTCC AB 208254</strain>
    </source>
</reference>
<keyword evidence="2" id="KW-1185">Reference proteome</keyword>
<dbReference type="Proteomes" id="UP000297900">
    <property type="component" value="Unassembled WGS sequence"/>
</dbReference>
<name>A0A4Y8LY23_9BACL</name>